<dbReference type="Proteomes" id="UP000789920">
    <property type="component" value="Unassembled WGS sequence"/>
</dbReference>
<reference evidence="1" key="1">
    <citation type="submission" date="2021-06" db="EMBL/GenBank/DDBJ databases">
        <authorList>
            <person name="Kallberg Y."/>
            <person name="Tangrot J."/>
            <person name="Rosling A."/>
        </authorList>
    </citation>
    <scope>NUCLEOTIDE SEQUENCE</scope>
    <source>
        <strain evidence="1">MA461A</strain>
    </source>
</reference>
<proteinExistence type="predicted"/>
<name>A0ACA9MFI1_9GLOM</name>
<gene>
    <name evidence="1" type="ORF">RPERSI_LOCUS5316</name>
</gene>
<comment type="caution">
    <text evidence="1">The sequence shown here is derived from an EMBL/GenBank/DDBJ whole genome shotgun (WGS) entry which is preliminary data.</text>
</comment>
<dbReference type="EMBL" id="CAJVQC010007883">
    <property type="protein sequence ID" value="CAG8585235.1"/>
    <property type="molecule type" value="Genomic_DNA"/>
</dbReference>
<accession>A0ACA9MFI1</accession>
<protein>
    <submittedName>
        <fullName evidence="1">18072_t:CDS:1</fullName>
    </submittedName>
</protein>
<feature type="non-terminal residue" evidence="1">
    <location>
        <position position="1"/>
    </location>
</feature>
<evidence type="ECO:0000313" key="2">
    <source>
        <dbReference type="Proteomes" id="UP000789920"/>
    </source>
</evidence>
<keyword evidence="2" id="KW-1185">Reference proteome</keyword>
<evidence type="ECO:0000313" key="1">
    <source>
        <dbReference type="EMBL" id="CAG8585235.1"/>
    </source>
</evidence>
<sequence length="69" mass="7805">TDDKIEDTQKEAEQATTFSETEFTTRDELVLNGPFFKDNNKENNLSQENTSSAILMKEGFTTENSPKAQ</sequence>
<organism evidence="1 2">
    <name type="scientific">Racocetra persica</name>
    <dbReference type="NCBI Taxonomy" id="160502"/>
    <lineage>
        <taxon>Eukaryota</taxon>
        <taxon>Fungi</taxon>
        <taxon>Fungi incertae sedis</taxon>
        <taxon>Mucoromycota</taxon>
        <taxon>Glomeromycotina</taxon>
        <taxon>Glomeromycetes</taxon>
        <taxon>Diversisporales</taxon>
        <taxon>Gigasporaceae</taxon>
        <taxon>Racocetra</taxon>
    </lineage>
</organism>